<evidence type="ECO:0000313" key="1">
    <source>
        <dbReference type="EMBL" id="GIQ89292.1"/>
    </source>
</evidence>
<protein>
    <submittedName>
        <fullName evidence="1">Uncharacterized protein</fullName>
    </submittedName>
</protein>
<keyword evidence="2" id="KW-1185">Reference proteome</keyword>
<dbReference type="EMBL" id="BDIP01004891">
    <property type="protein sequence ID" value="GIQ89292.1"/>
    <property type="molecule type" value="Genomic_DNA"/>
</dbReference>
<name>A0A9K3GNC9_9EUKA</name>
<dbReference type="AlphaFoldDB" id="A0A9K3GNC9"/>
<accession>A0A9K3GNC9</accession>
<sequence>MGEEGEGEGGSNTAFWAHVRQDYVPKMRECLRVSCGSQAPGAPQSMPVSEAHIHRHTHFSHTTSVPHLLSMCHPPPDISRALLHNNRKAPWMQSTSSCPMTM</sequence>
<proteinExistence type="predicted"/>
<reference evidence="1 2" key="1">
    <citation type="journal article" date="2018" name="PLoS ONE">
        <title>The draft genome of Kipferlia bialata reveals reductive genome evolution in fornicate parasites.</title>
        <authorList>
            <person name="Tanifuji G."/>
            <person name="Takabayashi S."/>
            <person name="Kume K."/>
            <person name="Takagi M."/>
            <person name="Nakayama T."/>
            <person name="Kamikawa R."/>
            <person name="Inagaki Y."/>
            <person name="Hashimoto T."/>
        </authorList>
    </citation>
    <scope>NUCLEOTIDE SEQUENCE [LARGE SCALE GENOMIC DNA]</scope>
    <source>
        <strain evidence="1">NY0173</strain>
    </source>
</reference>
<gene>
    <name evidence="1" type="ORF">KIPB_011723</name>
</gene>
<evidence type="ECO:0000313" key="2">
    <source>
        <dbReference type="Proteomes" id="UP000265618"/>
    </source>
</evidence>
<comment type="caution">
    <text evidence="1">The sequence shown here is derived from an EMBL/GenBank/DDBJ whole genome shotgun (WGS) entry which is preliminary data.</text>
</comment>
<organism evidence="1 2">
    <name type="scientific">Kipferlia bialata</name>
    <dbReference type="NCBI Taxonomy" id="797122"/>
    <lineage>
        <taxon>Eukaryota</taxon>
        <taxon>Metamonada</taxon>
        <taxon>Carpediemonas-like organisms</taxon>
        <taxon>Kipferlia</taxon>
    </lineage>
</organism>
<dbReference type="Proteomes" id="UP000265618">
    <property type="component" value="Unassembled WGS sequence"/>
</dbReference>